<accession>A0A9Q3J4S7</accession>
<evidence type="ECO:0000256" key="5">
    <source>
        <dbReference type="ARBA" id="ARBA00022801"/>
    </source>
</evidence>
<dbReference type="Gene3D" id="3.30.420.10">
    <property type="entry name" value="Ribonuclease H-like superfamily/Ribonuclease H"/>
    <property type="match status" value="1"/>
</dbReference>
<keyword evidence="10" id="KW-0233">DNA recombination</keyword>
<evidence type="ECO:0000256" key="7">
    <source>
        <dbReference type="ARBA" id="ARBA00022908"/>
    </source>
</evidence>
<dbReference type="GO" id="GO:0015074">
    <property type="term" value="P:DNA integration"/>
    <property type="evidence" value="ECO:0007669"/>
    <property type="project" value="UniProtKB-KW"/>
</dbReference>
<keyword evidence="7" id="KW-0229">DNA integration</keyword>
<evidence type="ECO:0000256" key="10">
    <source>
        <dbReference type="ARBA" id="ARBA00023172"/>
    </source>
</evidence>
<protein>
    <recommendedName>
        <fullName evidence="12">Reverse transcriptase Ty1/copia-type domain-containing protein</fullName>
    </recommendedName>
</protein>
<keyword evidence="9" id="KW-0239">DNA-directed DNA polymerase</keyword>
<dbReference type="GO" id="GO:0003676">
    <property type="term" value="F:nucleic acid binding"/>
    <property type="evidence" value="ECO:0007669"/>
    <property type="project" value="InterPro"/>
</dbReference>
<dbReference type="PANTHER" id="PTHR42648:SF11">
    <property type="entry name" value="TRANSPOSON TY4-P GAG-POL POLYPROTEIN"/>
    <property type="match status" value="1"/>
</dbReference>
<dbReference type="GO" id="GO:0046872">
    <property type="term" value="F:metal ion binding"/>
    <property type="evidence" value="ECO:0007669"/>
    <property type="project" value="UniProtKB-KW"/>
</dbReference>
<dbReference type="InterPro" id="IPR013103">
    <property type="entry name" value="RVT_2"/>
</dbReference>
<evidence type="ECO:0000256" key="2">
    <source>
        <dbReference type="ARBA" id="ARBA00022722"/>
    </source>
</evidence>
<evidence type="ECO:0000256" key="3">
    <source>
        <dbReference type="ARBA" id="ARBA00022723"/>
    </source>
</evidence>
<dbReference type="EMBL" id="AVOT02062419">
    <property type="protein sequence ID" value="MBW0555444.1"/>
    <property type="molecule type" value="Genomic_DNA"/>
</dbReference>
<proteinExistence type="predicted"/>
<keyword evidence="1" id="KW-0548">Nucleotidyltransferase</keyword>
<evidence type="ECO:0000256" key="9">
    <source>
        <dbReference type="ARBA" id="ARBA00022932"/>
    </source>
</evidence>
<comment type="caution">
    <text evidence="13">The sequence shown here is derived from an EMBL/GenBank/DDBJ whole genome shotgun (WGS) entry which is preliminary data.</text>
</comment>
<dbReference type="AlphaFoldDB" id="A0A9Q3J4S7"/>
<keyword evidence="8" id="KW-0695">RNA-directed DNA polymerase</keyword>
<dbReference type="InterPro" id="IPR012337">
    <property type="entry name" value="RNaseH-like_sf"/>
</dbReference>
<feature type="domain" description="Reverse transcriptase Ty1/copia-type" evidence="12">
    <location>
        <begin position="291"/>
        <end position="435"/>
    </location>
</feature>
<evidence type="ECO:0000256" key="4">
    <source>
        <dbReference type="ARBA" id="ARBA00022759"/>
    </source>
</evidence>
<keyword evidence="3" id="KW-0479">Metal-binding</keyword>
<dbReference type="GO" id="GO:0004519">
    <property type="term" value="F:endonuclease activity"/>
    <property type="evidence" value="ECO:0007669"/>
    <property type="project" value="UniProtKB-KW"/>
</dbReference>
<evidence type="ECO:0000256" key="1">
    <source>
        <dbReference type="ARBA" id="ARBA00022695"/>
    </source>
</evidence>
<evidence type="ECO:0000256" key="11">
    <source>
        <dbReference type="ARBA" id="ARBA00023268"/>
    </source>
</evidence>
<gene>
    <name evidence="13" type="ORF">O181_095159</name>
</gene>
<keyword evidence="14" id="KW-1185">Reference proteome</keyword>
<keyword evidence="11" id="KW-0511">Multifunctional enzyme</keyword>
<dbReference type="GO" id="GO:0006310">
    <property type="term" value="P:DNA recombination"/>
    <property type="evidence" value="ECO:0007669"/>
    <property type="project" value="UniProtKB-KW"/>
</dbReference>
<evidence type="ECO:0000259" key="12">
    <source>
        <dbReference type="Pfam" id="PF07727"/>
    </source>
</evidence>
<dbReference type="InterPro" id="IPR036397">
    <property type="entry name" value="RNaseH_sf"/>
</dbReference>
<dbReference type="InterPro" id="IPR039537">
    <property type="entry name" value="Retrotran_Ty1/copia-like"/>
</dbReference>
<organism evidence="13 14">
    <name type="scientific">Austropuccinia psidii MF-1</name>
    <dbReference type="NCBI Taxonomy" id="1389203"/>
    <lineage>
        <taxon>Eukaryota</taxon>
        <taxon>Fungi</taxon>
        <taxon>Dikarya</taxon>
        <taxon>Basidiomycota</taxon>
        <taxon>Pucciniomycotina</taxon>
        <taxon>Pucciniomycetes</taxon>
        <taxon>Pucciniales</taxon>
        <taxon>Sphaerophragmiaceae</taxon>
        <taxon>Austropuccinia</taxon>
    </lineage>
</organism>
<keyword evidence="6" id="KW-0460">Magnesium</keyword>
<keyword evidence="2" id="KW-0540">Nuclease</keyword>
<keyword evidence="9" id="KW-0808">Transferase</keyword>
<dbReference type="SUPFAM" id="SSF56672">
    <property type="entry name" value="DNA/RNA polymerases"/>
    <property type="match status" value="1"/>
</dbReference>
<dbReference type="GO" id="GO:0003964">
    <property type="term" value="F:RNA-directed DNA polymerase activity"/>
    <property type="evidence" value="ECO:0007669"/>
    <property type="project" value="UniProtKB-KW"/>
</dbReference>
<dbReference type="PANTHER" id="PTHR42648">
    <property type="entry name" value="TRANSPOSASE, PUTATIVE-RELATED"/>
    <property type="match status" value="1"/>
</dbReference>
<reference evidence="13" key="1">
    <citation type="submission" date="2021-03" db="EMBL/GenBank/DDBJ databases">
        <title>Draft genome sequence of rust myrtle Austropuccinia psidii MF-1, a brazilian biotype.</title>
        <authorList>
            <person name="Quecine M.C."/>
            <person name="Pachon D.M.R."/>
            <person name="Bonatelli M.L."/>
            <person name="Correr F.H."/>
            <person name="Franceschini L.M."/>
            <person name="Leite T.F."/>
            <person name="Margarido G.R.A."/>
            <person name="Almeida C.A."/>
            <person name="Ferrarezi J.A."/>
            <person name="Labate C.A."/>
        </authorList>
    </citation>
    <scope>NUCLEOTIDE SEQUENCE</scope>
    <source>
        <strain evidence="13">MF-1</strain>
    </source>
</reference>
<dbReference type="SUPFAM" id="SSF53098">
    <property type="entry name" value="Ribonuclease H-like"/>
    <property type="match status" value="1"/>
</dbReference>
<keyword evidence="5" id="KW-0378">Hydrolase</keyword>
<dbReference type="GO" id="GO:0016787">
    <property type="term" value="F:hydrolase activity"/>
    <property type="evidence" value="ECO:0007669"/>
    <property type="project" value="UniProtKB-KW"/>
</dbReference>
<dbReference type="OrthoDB" id="3344688at2759"/>
<evidence type="ECO:0000313" key="13">
    <source>
        <dbReference type="EMBL" id="MBW0555444.1"/>
    </source>
</evidence>
<dbReference type="Pfam" id="PF07727">
    <property type="entry name" value="RVT_2"/>
    <property type="match status" value="1"/>
</dbReference>
<dbReference type="GO" id="GO:0003887">
    <property type="term" value="F:DNA-directed DNA polymerase activity"/>
    <property type="evidence" value="ECO:0007669"/>
    <property type="project" value="UniProtKB-KW"/>
</dbReference>
<dbReference type="Proteomes" id="UP000765509">
    <property type="component" value="Unassembled WGS sequence"/>
</dbReference>
<dbReference type="InterPro" id="IPR043502">
    <property type="entry name" value="DNA/RNA_pol_sf"/>
</dbReference>
<evidence type="ECO:0000256" key="8">
    <source>
        <dbReference type="ARBA" id="ARBA00022918"/>
    </source>
</evidence>
<sequence length="537" mass="62401">MISSLYTPQHNPFSKRGNCSVLEKARCILLHSKLPIKYWAEAVSTATFLCNLVPKHEDRKTPYESWHNTKPPLHRLKPFGCIAWLKVPTNYIKNNRHVVFDEENLPLLPSQQQFTEDVIKTFPFYTQTIEEEVQVYPNIEEGSSSNDLTSINNDNEDKYVDVLEHQPKRIQVISLRHPTLISSKIDSNNILPFPHRQARENLANLSQNQKTISKAMASPNKKEWNLEIKKELQNIESLKVRTLRDRKNNDHPITSTWIFKEKTDYSGKVTKYKACLCAHVFHQIAGLYYQKEICLEIPQGVSANKEAQVLQLNKALYGLKQALLAWYKHLSNWLITSDFQCSLTNPCVFWRKGKKLIWIYIHVDDLAIFGPDLNEFKKEIKSKFDMRDLGKANLLLGIKTNHFDDGFSLDQEHYIKKLANKYKIKDPVPSNTPLKPHLQLLNSSNKEHNDFNNLNINYQSAVGSLNYISSNTRPDITFAVSHLSQFLEKPGLQHWNTCCQVFQYFYHSKNICLTFRNHRFNHIKTYADADWGNCPID</sequence>
<evidence type="ECO:0000256" key="6">
    <source>
        <dbReference type="ARBA" id="ARBA00022842"/>
    </source>
</evidence>
<evidence type="ECO:0000313" key="14">
    <source>
        <dbReference type="Proteomes" id="UP000765509"/>
    </source>
</evidence>
<keyword evidence="4" id="KW-0255">Endonuclease</keyword>
<name>A0A9Q3J4S7_9BASI</name>